<keyword evidence="1" id="KW-0819">tRNA processing</keyword>
<sequence>MLVTDWGLVSACEGPPLRVLRRVLSTNPAEKGPDLGMMGARSVNRRHFHLSMLSFEAEAAVQAEPVPPVLPVLYLDDVMCAVMKPEKLLVHRTEIANGDTVFAVQCVREQLGRRVWPVHRLDRGTSGVLVFACDADTASRLGRIMMAGEVKKRYAAVVRGWLEESVDCRHPLSLPEDPYLKKRRGPSEPQDARTVFIERARGEAPVPSGRFETTRLGLVEAELFTGRRHQIRRHLKWLAHPVIGDATYGKGPLNRAVAQWFGADRLMLHCARMTLPHPVTGEEIDIRAPLVEGPFRSAVERLGWLEAYEELMNGPWREPPAQAQLLA</sequence>
<keyword evidence="2" id="KW-0413">Isomerase</keyword>
<dbReference type="STRING" id="742823.HMPREF9465_01041"/>
<dbReference type="EC" id="5.4.99.26" evidence="5"/>
<dbReference type="GO" id="GO:0008033">
    <property type="term" value="P:tRNA processing"/>
    <property type="evidence" value="ECO:0007669"/>
    <property type="project" value="UniProtKB-KW"/>
</dbReference>
<comment type="caution">
    <text evidence="11">The sequence shown here is derived from an EMBL/GenBank/DDBJ whole genome shotgun (WGS) entry which is preliminary data.</text>
</comment>
<dbReference type="PANTHER" id="PTHR21600:SF56">
    <property type="entry name" value="TRNA PSEUDOURIDINE SYNTHASE C"/>
    <property type="match status" value="1"/>
</dbReference>
<accession>K1JMB8</accession>
<dbReference type="eggNOG" id="COG0564">
    <property type="taxonomic scope" value="Bacteria"/>
</dbReference>
<dbReference type="PANTHER" id="PTHR21600">
    <property type="entry name" value="MITOCHONDRIAL RNA PSEUDOURIDINE SYNTHASE"/>
    <property type="match status" value="1"/>
</dbReference>
<evidence type="ECO:0000259" key="10">
    <source>
        <dbReference type="Pfam" id="PF00849"/>
    </source>
</evidence>
<evidence type="ECO:0000256" key="7">
    <source>
        <dbReference type="ARBA" id="ARBA00041803"/>
    </source>
</evidence>
<dbReference type="InterPro" id="IPR006145">
    <property type="entry name" value="PsdUridine_synth_RsuA/RluA"/>
</dbReference>
<evidence type="ECO:0000256" key="1">
    <source>
        <dbReference type="ARBA" id="ARBA00022694"/>
    </source>
</evidence>
<evidence type="ECO:0000256" key="2">
    <source>
        <dbReference type="ARBA" id="ARBA00023235"/>
    </source>
</evidence>
<dbReference type="Gene3D" id="3.30.2350.10">
    <property type="entry name" value="Pseudouridine synthase"/>
    <property type="match status" value="1"/>
</dbReference>
<evidence type="ECO:0000313" key="11">
    <source>
        <dbReference type="EMBL" id="EKB31326.1"/>
    </source>
</evidence>
<evidence type="ECO:0000256" key="8">
    <source>
        <dbReference type="ARBA" id="ARBA00041975"/>
    </source>
</evidence>
<dbReference type="Proteomes" id="UP000005835">
    <property type="component" value="Unassembled WGS sequence"/>
</dbReference>
<dbReference type="InterPro" id="IPR050188">
    <property type="entry name" value="RluA_PseudoU_synthase"/>
</dbReference>
<evidence type="ECO:0000256" key="9">
    <source>
        <dbReference type="ARBA" id="ARBA00043049"/>
    </source>
</evidence>
<evidence type="ECO:0000256" key="4">
    <source>
        <dbReference type="ARBA" id="ARBA00037670"/>
    </source>
</evidence>
<dbReference type="PATRIC" id="fig|742823.3.peg.1027"/>
<dbReference type="PROSITE" id="PS01129">
    <property type="entry name" value="PSI_RLU"/>
    <property type="match status" value="1"/>
</dbReference>
<evidence type="ECO:0000256" key="6">
    <source>
        <dbReference type="ARBA" id="ARBA00040675"/>
    </source>
</evidence>
<gene>
    <name evidence="11" type="ORF">HMPREF9465_01041</name>
</gene>
<dbReference type="InterPro" id="IPR020103">
    <property type="entry name" value="PsdUridine_synth_cat_dom_sf"/>
</dbReference>
<proteinExistence type="predicted"/>
<name>K1JMB8_9BURK</name>
<organism evidence="11 12">
    <name type="scientific">Sutterella wadsworthensis 2_1_59BFAA</name>
    <dbReference type="NCBI Taxonomy" id="742823"/>
    <lineage>
        <taxon>Bacteria</taxon>
        <taxon>Pseudomonadati</taxon>
        <taxon>Pseudomonadota</taxon>
        <taxon>Betaproteobacteria</taxon>
        <taxon>Burkholderiales</taxon>
        <taxon>Sutterellaceae</taxon>
        <taxon>Sutterella</taxon>
    </lineage>
</organism>
<dbReference type="InterPro" id="IPR006224">
    <property type="entry name" value="PsdUridine_synth_RluA-like_CS"/>
</dbReference>
<feature type="domain" description="Pseudouridine synthase RsuA/RluA-like" evidence="10">
    <location>
        <begin position="81"/>
        <end position="236"/>
    </location>
</feature>
<dbReference type="GO" id="GO:0000455">
    <property type="term" value="P:enzyme-directed rRNA pseudouridine synthesis"/>
    <property type="evidence" value="ECO:0007669"/>
    <property type="project" value="TreeGrafter"/>
</dbReference>
<dbReference type="AlphaFoldDB" id="K1JMB8"/>
<evidence type="ECO:0000313" key="12">
    <source>
        <dbReference type="Proteomes" id="UP000005835"/>
    </source>
</evidence>
<evidence type="ECO:0000256" key="3">
    <source>
        <dbReference type="ARBA" id="ARBA00036607"/>
    </source>
</evidence>
<comment type="catalytic activity">
    <reaction evidence="3">
        <text>uridine(65) in tRNA = pseudouridine(65) in tRNA</text>
        <dbReference type="Rhea" id="RHEA:42536"/>
        <dbReference type="Rhea" id="RHEA-COMP:10103"/>
        <dbReference type="Rhea" id="RHEA-COMP:10104"/>
        <dbReference type="ChEBI" id="CHEBI:65314"/>
        <dbReference type="ChEBI" id="CHEBI:65315"/>
        <dbReference type="EC" id="5.4.99.26"/>
    </reaction>
</comment>
<dbReference type="EMBL" id="ADMG01000028">
    <property type="protein sequence ID" value="EKB31326.1"/>
    <property type="molecule type" value="Genomic_DNA"/>
</dbReference>
<keyword evidence="12" id="KW-1185">Reference proteome</keyword>
<dbReference type="GO" id="GO:0003723">
    <property type="term" value="F:RNA binding"/>
    <property type="evidence" value="ECO:0007669"/>
    <property type="project" value="InterPro"/>
</dbReference>
<dbReference type="Pfam" id="PF00849">
    <property type="entry name" value="PseudoU_synth_2"/>
    <property type="match status" value="1"/>
</dbReference>
<evidence type="ECO:0000256" key="5">
    <source>
        <dbReference type="ARBA" id="ARBA00038943"/>
    </source>
</evidence>
<dbReference type="GO" id="GO:0160149">
    <property type="term" value="F:tRNA pseudouridine(65) synthase activity"/>
    <property type="evidence" value="ECO:0007669"/>
    <property type="project" value="UniProtKB-EC"/>
</dbReference>
<comment type="function">
    <text evidence="4">Responsible for synthesis of pseudouridine from uracil-65 in transfer RNAs.</text>
</comment>
<dbReference type="HOGENOM" id="CLU_016902_11_4_4"/>
<reference evidence="11 12" key="1">
    <citation type="submission" date="2012-05" db="EMBL/GenBank/DDBJ databases">
        <title>The Genome Sequence of Sutterella wadsworthensis 2_1_59BFAA.</title>
        <authorList>
            <consortium name="The Broad Institute Genome Sequencing Platform"/>
            <person name="Earl A."/>
            <person name="Ward D."/>
            <person name="Feldgarden M."/>
            <person name="Gevers D."/>
            <person name="Daigneault M."/>
            <person name="Strauss J."/>
            <person name="Allen-Vercoe E."/>
            <person name="Walker B."/>
            <person name="Young S.K."/>
            <person name="Zeng Q."/>
            <person name="Gargeya S."/>
            <person name="Fitzgerald M."/>
            <person name="Haas B."/>
            <person name="Abouelleil A."/>
            <person name="Alvarado L."/>
            <person name="Arachchi H.M."/>
            <person name="Berlin A.M."/>
            <person name="Chapman S.B."/>
            <person name="Goldberg J."/>
            <person name="Griggs A."/>
            <person name="Gujja S."/>
            <person name="Hansen M."/>
            <person name="Howarth C."/>
            <person name="Imamovic A."/>
            <person name="Larimer J."/>
            <person name="McCowen C."/>
            <person name="Montmayeur A."/>
            <person name="Murphy C."/>
            <person name="Neiman D."/>
            <person name="Pearson M."/>
            <person name="Priest M."/>
            <person name="Roberts A."/>
            <person name="Saif S."/>
            <person name="Shea T."/>
            <person name="Sisk P."/>
            <person name="Sykes S."/>
            <person name="Wortman J."/>
            <person name="Nusbaum C."/>
            <person name="Birren B."/>
        </authorList>
    </citation>
    <scope>NUCLEOTIDE SEQUENCE [LARGE SCALE GENOMIC DNA]</scope>
    <source>
        <strain evidence="11 12">2_1_59BFAA</strain>
    </source>
</reference>
<protein>
    <recommendedName>
        <fullName evidence="6">tRNA pseudouridine synthase C</fullName>
        <ecNumber evidence="5">5.4.99.26</ecNumber>
    </recommendedName>
    <alternativeName>
        <fullName evidence="8">tRNA pseudouridine(65) synthase</fullName>
    </alternativeName>
    <alternativeName>
        <fullName evidence="9">tRNA pseudouridylate synthase C</fullName>
    </alternativeName>
    <alternativeName>
        <fullName evidence="7">tRNA-uridine isomerase C</fullName>
    </alternativeName>
</protein>
<dbReference type="SUPFAM" id="SSF55120">
    <property type="entry name" value="Pseudouridine synthase"/>
    <property type="match status" value="1"/>
</dbReference>